<dbReference type="Proteomes" id="UP000177067">
    <property type="component" value="Unassembled WGS sequence"/>
</dbReference>
<gene>
    <name evidence="1" type="ORF">A2725_04305</name>
</gene>
<dbReference type="SUPFAM" id="SSF50494">
    <property type="entry name" value="Trypsin-like serine proteases"/>
    <property type="match status" value="1"/>
</dbReference>
<accession>A0A1F6LHP0</accession>
<proteinExistence type="predicted"/>
<dbReference type="AlphaFoldDB" id="A0A1F6LHP0"/>
<name>A0A1F6LHP0_9BACT</name>
<protein>
    <recommendedName>
        <fullName evidence="3">Peptidase S1 domain-containing protein</fullName>
    </recommendedName>
</protein>
<comment type="caution">
    <text evidence="1">The sequence shown here is derived from an EMBL/GenBank/DDBJ whole genome shotgun (WGS) entry which is preliminary data.</text>
</comment>
<dbReference type="PROSITE" id="PS51257">
    <property type="entry name" value="PROKAR_LIPOPROTEIN"/>
    <property type="match status" value="1"/>
</dbReference>
<organism evidence="1 2">
    <name type="scientific">Candidatus Magasanikbacteria bacterium RIFCSPHIGHO2_01_FULL_33_34</name>
    <dbReference type="NCBI Taxonomy" id="1798671"/>
    <lineage>
        <taxon>Bacteria</taxon>
        <taxon>Candidatus Magasanikiibacteriota</taxon>
    </lineage>
</organism>
<evidence type="ECO:0008006" key="3">
    <source>
        <dbReference type="Google" id="ProtNLM"/>
    </source>
</evidence>
<dbReference type="InterPro" id="IPR009003">
    <property type="entry name" value="Peptidase_S1_PA"/>
</dbReference>
<sequence length="305" mass="33647">MKFFVDKFLILISTFLFFGCGAFISNTKKTELDTAELLMNASVRLHWQLVSGGETLDQCGATVIAKNNNKYEVLTALHCVGIYNVKTQKTTLFTTLLPIKFALVFEDSKTTLKKTVNANVIAYGDMAKFEDFAILEIEIDHKINLPPIYKGNEPLKINEPLALVVAPLSEIGNLYLNAYVSKPSIKVEFVLDGVNKQGAVPIQVSGLGIGKGSSGSSVMSIKKNKIVGVVSMSSWNNQGHVTLMMCPISKFNIFYSRYKKGNSKIPNTSDISDITSICEVNTEVCGKLLEDFQSLVNMQKNEHKL</sequence>
<dbReference type="EMBL" id="MFPS01000008">
    <property type="protein sequence ID" value="OGH58940.1"/>
    <property type="molecule type" value="Genomic_DNA"/>
</dbReference>
<evidence type="ECO:0000313" key="1">
    <source>
        <dbReference type="EMBL" id="OGH58940.1"/>
    </source>
</evidence>
<evidence type="ECO:0000313" key="2">
    <source>
        <dbReference type="Proteomes" id="UP000177067"/>
    </source>
</evidence>
<reference evidence="1 2" key="1">
    <citation type="journal article" date="2016" name="Nat. Commun.">
        <title>Thousands of microbial genomes shed light on interconnected biogeochemical processes in an aquifer system.</title>
        <authorList>
            <person name="Anantharaman K."/>
            <person name="Brown C.T."/>
            <person name="Hug L.A."/>
            <person name="Sharon I."/>
            <person name="Castelle C.J."/>
            <person name="Probst A.J."/>
            <person name="Thomas B.C."/>
            <person name="Singh A."/>
            <person name="Wilkins M.J."/>
            <person name="Karaoz U."/>
            <person name="Brodie E.L."/>
            <person name="Williams K.H."/>
            <person name="Hubbard S.S."/>
            <person name="Banfield J.F."/>
        </authorList>
    </citation>
    <scope>NUCLEOTIDE SEQUENCE [LARGE SCALE GENOMIC DNA]</scope>
</reference>